<evidence type="ECO:0000313" key="2">
    <source>
        <dbReference type="EMBL" id="WNH48346.1"/>
    </source>
</evidence>
<dbReference type="Proteomes" id="UP001305421">
    <property type="component" value="Chromosome"/>
</dbReference>
<dbReference type="InterPro" id="IPR036249">
    <property type="entry name" value="Thioredoxin-like_sf"/>
</dbReference>
<name>A0ABY9YCI5_9GAMM</name>
<dbReference type="RefSeq" id="WP_311182947.1">
    <property type="nucleotide sequence ID" value="NZ_CP115543.1"/>
</dbReference>
<proteinExistence type="predicted"/>
<dbReference type="PANTHER" id="PTHR42852:SF13">
    <property type="entry name" value="PROTEIN DIPZ"/>
    <property type="match status" value="1"/>
</dbReference>
<keyword evidence="3" id="KW-1185">Reference proteome</keyword>
<dbReference type="Pfam" id="PF08534">
    <property type="entry name" value="Redoxin"/>
    <property type="match status" value="1"/>
</dbReference>
<dbReference type="Gene3D" id="3.40.30.10">
    <property type="entry name" value="Glutaredoxin"/>
    <property type="match status" value="1"/>
</dbReference>
<protein>
    <submittedName>
        <fullName evidence="2">TlpA disulfide reductase family protein</fullName>
    </submittedName>
</protein>
<dbReference type="CDD" id="cd02966">
    <property type="entry name" value="TlpA_like_family"/>
    <property type="match status" value="1"/>
</dbReference>
<reference evidence="2 3" key="1">
    <citation type="submission" date="2022-12" db="EMBL/GenBank/DDBJ databases">
        <title>Two new species, Stenotrophomonas aracearum and Stenotrophomonas oahuensis, isolated from Anthurium (Araceae family) in Hawaii.</title>
        <authorList>
            <person name="Chunag S.C."/>
            <person name="Dobhal S."/>
            <person name="Alvarez A."/>
            <person name="Arif M."/>
        </authorList>
    </citation>
    <scope>NUCLEOTIDE SEQUENCE [LARGE SCALE GENOMIC DNA]</scope>
    <source>
        <strain evidence="2 3">A5588</strain>
    </source>
</reference>
<feature type="domain" description="Thioredoxin" evidence="1">
    <location>
        <begin position="48"/>
        <end position="187"/>
    </location>
</feature>
<dbReference type="EMBL" id="CP115543">
    <property type="protein sequence ID" value="WNH48346.1"/>
    <property type="molecule type" value="Genomic_DNA"/>
</dbReference>
<gene>
    <name evidence="2" type="ORF">PDM28_17025</name>
</gene>
<dbReference type="InterPro" id="IPR013766">
    <property type="entry name" value="Thioredoxin_domain"/>
</dbReference>
<dbReference type="PROSITE" id="PS51352">
    <property type="entry name" value="THIOREDOXIN_2"/>
    <property type="match status" value="1"/>
</dbReference>
<evidence type="ECO:0000259" key="1">
    <source>
        <dbReference type="PROSITE" id="PS51352"/>
    </source>
</evidence>
<dbReference type="InterPro" id="IPR050553">
    <property type="entry name" value="Thioredoxin_ResA/DsbE_sf"/>
</dbReference>
<accession>A0ABY9YCI5</accession>
<dbReference type="InterPro" id="IPR013740">
    <property type="entry name" value="Redoxin"/>
</dbReference>
<dbReference type="SUPFAM" id="SSF52833">
    <property type="entry name" value="Thioredoxin-like"/>
    <property type="match status" value="1"/>
</dbReference>
<sequence length="187" mass="19713">MSAPPRRSLLVTGLIAAALGLGTGLYQFAREPQEPRSAAVERPAAVPARPGDPMPAITLPDVDGAPVDFARFHGRPLLINVWASWCGPCIEEMPMLAAFAAAQPGDGVQVVGLAIDTPDGVRDYLQQVPVSYPIVVEQPAPDDASVRLGNAQGLLPYSVLVNAEGRIVKQKLGPFAAGEVETWASLR</sequence>
<organism evidence="2 3">
    <name type="scientific">Stenotrophomonas aracearum</name>
    <dbReference type="NCBI Taxonomy" id="3003272"/>
    <lineage>
        <taxon>Bacteria</taxon>
        <taxon>Pseudomonadati</taxon>
        <taxon>Pseudomonadota</taxon>
        <taxon>Gammaproteobacteria</taxon>
        <taxon>Lysobacterales</taxon>
        <taxon>Lysobacteraceae</taxon>
        <taxon>Stenotrophomonas</taxon>
    </lineage>
</organism>
<dbReference type="PANTHER" id="PTHR42852">
    <property type="entry name" value="THIOL:DISULFIDE INTERCHANGE PROTEIN DSBE"/>
    <property type="match status" value="1"/>
</dbReference>
<evidence type="ECO:0000313" key="3">
    <source>
        <dbReference type="Proteomes" id="UP001305421"/>
    </source>
</evidence>